<gene>
    <name evidence="1" type="ORF">C7S20_01680</name>
</gene>
<protein>
    <recommendedName>
        <fullName evidence="3">DUF192 domain-containing protein</fullName>
    </recommendedName>
</protein>
<evidence type="ECO:0008006" key="3">
    <source>
        <dbReference type="Google" id="ProtNLM"/>
    </source>
</evidence>
<dbReference type="EMBL" id="CP028136">
    <property type="protein sequence ID" value="AVR44071.1"/>
    <property type="molecule type" value="Genomic_DNA"/>
</dbReference>
<keyword evidence="2" id="KW-1185">Reference proteome</keyword>
<dbReference type="PANTHER" id="PTHR37953:SF1">
    <property type="entry name" value="UPF0127 PROTEIN MJ1496"/>
    <property type="match status" value="1"/>
</dbReference>
<sequence length="167" mass="19330">MRKNFIKLASLSLILNLSLSSCNEGKKQQSIKTEPISFKKEGELYLLKKESGDTIEKLDIEIADTDYEHETGLMYRDSMKADRGMLFIYPSEEPRYFYMKNTYIPLDIIYYDKDSSLVSIQKNAVPRDETSLPSEGPSRFILEVNAGKADEWNLEKGDKINFHRIKD</sequence>
<proteinExistence type="predicted"/>
<evidence type="ECO:0000313" key="1">
    <source>
        <dbReference type="EMBL" id="AVR44071.1"/>
    </source>
</evidence>
<dbReference type="AlphaFoldDB" id="A0A2R3Z1D1"/>
<accession>A0A2R3Z1D1</accession>
<dbReference type="KEGG" id="grs:C7S20_01680"/>
<name>A0A2R3Z1D1_9FLAO</name>
<dbReference type="InterPro" id="IPR003795">
    <property type="entry name" value="DUF192"/>
</dbReference>
<dbReference type="PANTHER" id="PTHR37953">
    <property type="entry name" value="UPF0127 PROTEIN MJ1496"/>
    <property type="match status" value="1"/>
</dbReference>
<reference evidence="2" key="1">
    <citation type="submission" date="2018-03" db="EMBL/GenBank/DDBJ databases">
        <title>Gramella fulva sp. nov., isolated from a dry surface of tidal flat.</title>
        <authorList>
            <person name="Hwang S.H."/>
            <person name="Hwang W.M."/>
            <person name="Kang K."/>
            <person name="Ahn T.-Y."/>
        </authorList>
    </citation>
    <scope>NUCLEOTIDE SEQUENCE [LARGE SCALE GENOMIC DNA]</scope>
    <source>
        <strain evidence="2">SH35</strain>
    </source>
</reference>
<dbReference type="Proteomes" id="UP000241507">
    <property type="component" value="Chromosome"/>
</dbReference>
<evidence type="ECO:0000313" key="2">
    <source>
        <dbReference type="Proteomes" id="UP000241507"/>
    </source>
</evidence>
<organism evidence="1 2">
    <name type="scientific">Christiangramia fulva</name>
    <dbReference type="NCBI Taxonomy" id="2126553"/>
    <lineage>
        <taxon>Bacteria</taxon>
        <taxon>Pseudomonadati</taxon>
        <taxon>Bacteroidota</taxon>
        <taxon>Flavobacteriia</taxon>
        <taxon>Flavobacteriales</taxon>
        <taxon>Flavobacteriaceae</taxon>
        <taxon>Christiangramia</taxon>
    </lineage>
</organism>
<dbReference type="Gene3D" id="2.60.120.1140">
    <property type="entry name" value="Protein of unknown function DUF192"/>
    <property type="match status" value="1"/>
</dbReference>
<dbReference type="PROSITE" id="PS51257">
    <property type="entry name" value="PROKAR_LIPOPROTEIN"/>
    <property type="match status" value="1"/>
</dbReference>
<dbReference type="OrthoDB" id="5526466at2"/>
<dbReference type="Pfam" id="PF02643">
    <property type="entry name" value="DUF192"/>
    <property type="match status" value="1"/>
</dbReference>
<dbReference type="RefSeq" id="WP_107010855.1">
    <property type="nucleotide sequence ID" value="NZ_CP028136.1"/>
</dbReference>
<dbReference type="InterPro" id="IPR038695">
    <property type="entry name" value="Saro_0823-like_sf"/>
</dbReference>